<dbReference type="PANTHER" id="PTHR33122">
    <property type="entry name" value="LIPID BINDING PROTEIN-RELATED"/>
    <property type="match status" value="1"/>
</dbReference>
<dbReference type="CDD" id="cd04660">
    <property type="entry name" value="nsLTP_like"/>
    <property type="match status" value="1"/>
</dbReference>
<dbReference type="GO" id="GO:0009627">
    <property type="term" value="P:systemic acquired resistance"/>
    <property type="evidence" value="ECO:0007669"/>
    <property type="project" value="InterPro"/>
</dbReference>
<evidence type="ECO:0000313" key="4">
    <source>
        <dbReference type="Proteomes" id="UP000593572"/>
    </source>
</evidence>
<dbReference type="InterPro" id="IPR039265">
    <property type="entry name" value="DIR1-like"/>
</dbReference>
<evidence type="ECO:0000256" key="1">
    <source>
        <dbReference type="SAM" id="SignalP"/>
    </source>
</evidence>
<comment type="caution">
    <text evidence="3">The sequence shown here is derived from an EMBL/GenBank/DDBJ whole genome shotgun (WGS) entry which is preliminary data.</text>
</comment>
<dbReference type="GO" id="GO:0005504">
    <property type="term" value="F:fatty acid binding"/>
    <property type="evidence" value="ECO:0007669"/>
    <property type="project" value="InterPro"/>
</dbReference>
<dbReference type="AlphaFoldDB" id="A0A7J8NE09"/>
<keyword evidence="4" id="KW-1185">Reference proteome</keyword>
<dbReference type="EMBL" id="JABEZX010105693">
    <property type="protein sequence ID" value="MBA0575136.1"/>
    <property type="molecule type" value="Genomic_DNA"/>
</dbReference>
<dbReference type="InterPro" id="IPR036312">
    <property type="entry name" value="Bifun_inhib/LTP/seed_sf"/>
</dbReference>
<feature type="domain" description="Bifunctional inhibitor/plant lipid transfer protein/seed storage helical" evidence="2">
    <location>
        <begin position="16"/>
        <end position="104"/>
    </location>
</feature>
<proteinExistence type="predicted"/>
<gene>
    <name evidence="3" type="ORF">Golob_027585</name>
</gene>
<dbReference type="PANTHER" id="PTHR33122:SF43">
    <property type="entry name" value="BIFUNCTIONAL INHIBITOR_PLANT LIPID TRANSFER PROTEIN_SEED STORAGE HELICAL DOMAIN-CONTAINING PROTEIN"/>
    <property type="match status" value="1"/>
</dbReference>
<name>A0A7J8NE09_9ROSI</name>
<dbReference type="InterPro" id="IPR016140">
    <property type="entry name" value="Bifunc_inhib/LTP/seed_store"/>
</dbReference>
<accession>A0A7J8NE09</accession>
<dbReference type="SUPFAM" id="SSF47699">
    <property type="entry name" value="Bifunctional inhibitor/lipid-transfer protein/seed storage 2S albumin"/>
    <property type="match status" value="1"/>
</dbReference>
<sequence length="161" mass="17773">MAKVSEKLMVYCLVAIFVVIAMVEGAKGATICNIPSSRLNLCRPAVTGRYPPPPTKQCCLLIKHADLNCLCNFKDALPAFNINPSRAFALPKKCKYNLHIPPKCRVGRSVSGNLYVMGNPTKGETLMTLGGWLCAQAEAHSNVPSLSAERFFWTMLRSYMY</sequence>
<evidence type="ECO:0000259" key="2">
    <source>
        <dbReference type="Pfam" id="PF14368"/>
    </source>
</evidence>
<dbReference type="Gene3D" id="1.10.110.10">
    <property type="entry name" value="Plant lipid-transfer and hydrophobic proteins"/>
    <property type="match status" value="1"/>
</dbReference>
<organism evidence="3 4">
    <name type="scientific">Gossypium lobatum</name>
    <dbReference type="NCBI Taxonomy" id="34289"/>
    <lineage>
        <taxon>Eukaryota</taxon>
        <taxon>Viridiplantae</taxon>
        <taxon>Streptophyta</taxon>
        <taxon>Embryophyta</taxon>
        <taxon>Tracheophyta</taxon>
        <taxon>Spermatophyta</taxon>
        <taxon>Magnoliopsida</taxon>
        <taxon>eudicotyledons</taxon>
        <taxon>Gunneridae</taxon>
        <taxon>Pentapetalae</taxon>
        <taxon>rosids</taxon>
        <taxon>malvids</taxon>
        <taxon>Malvales</taxon>
        <taxon>Malvaceae</taxon>
        <taxon>Malvoideae</taxon>
        <taxon>Gossypium</taxon>
    </lineage>
</organism>
<feature type="signal peptide" evidence="1">
    <location>
        <begin position="1"/>
        <end position="28"/>
    </location>
</feature>
<keyword evidence="1" id="KW-0732">Signal</keyword>
<dbReference type="Proteomes" id="UP000593572">
    <property type="component" value="Unassembled WGS sequence"/>
</dbReference>
<protein>
    <recommendedName>
        <fullName evidence="2">Bifunctional inhibitor/plant lipid transfer protein/seed storage helical domain-containing protein</fullName>
    </recommendedName>
</protein>
<reference evidence="3 4" key="1">
    <citation type="journal article" date="2019" name="Genome Biol. Evol.">
        <title>Insights into the evolution of the New World diploid cottons (Gossypium, subgenus Houzingenia) based on genome sequencing.</title>
        <authorList>
            <person name="Grover C.E."/>
            <person name="Arick M.A. 2nd"/>
            <person name="Thrash A."/>
            <person name="Conover J.L."/>
            <person name="Sanders W.S."/>
            <person name="Peterson D.G."/>
            <person name="Frelichowski J.E."/>
            <person name="Scheffler J.A."/>
            <person name="Scheffler B.E."/>
            <person name="Wendel J.F."/>
        </authorList>
    </citation>
    <scope>NUCLEOTIDE SEQUENCE [LARGE SCALE GENOMIC DNA]</scope>
    <source>
        <strain evidence="3">157</strain>
        <tissue evidence="3">Leaf</tissue>
    </source>
</reference>
<dbReference type="InterPro" id="IPR044741">
    <property type="entry name" value="NsLTP-like"/>
</dbReference>
<feature type="chain" id="PRO_5029548016" description="Bifunctional inhibitor/plant lipid transfer protein/seed storage helical domain-containing protein" evidence="1">
    <location>
        <begin position="29"/>
        <end position="161"/>
    </location>
</feature>
<dbReference type="Pfam" id="PF14368">
    <property type="entry name" value="LTP_2"/>
    <property type="match status" value="1"/>
</dbReference>
<evidence type="ECO:0000313" key="3">
    <source>
        <dbReference type="EMBL" id="MBA0575136.1"/>
    </source>
</evidence>